<dbReference type="Proteomes" id="UP001054837">
    <property type="component" value="Unassembled WGS sequence"/>
</dbReference>
<evidence type="ECO:0000313" key="3">
    <source>
        <dbReference type="Proteomes" id="UP001054837"/>
    </source>
</evidence>
<feature type="region of interest" description="Disordered" evidence="1">
    <location>
        <begin position="1"/>
        <end position="60"/>
    </location>
</feature>
<organism evidence="2 3">
    <name type="scientific">Caerostris darwini</name>
    <dbReference type="NCBI Taxonomy" id="1538125"/>
    <lineage>
        <taxon>Eukaryota</taxon>
        <taxon>Metazoa</taxon>
        <taxon>Ecdysozoa</taxon>
        <taxon>Arthropoda</taxon>
        <taxon>Chelicerata</taxon>
        <taxon>Arachnida</taxon>
        <taxon>Araneae</taxon>
        <taxon>Araneomorphae</taxon>
        <taxon>Entelegynae</taxon>
        <taxon>Araneoidea</taxon>
        <taxon>Araneidae</taxon>
        <taxon>Caerostris</taxon>
    </lineage>
</organism>
<dbReference type="AlphaFoldDB" id="A0AAV4V9R6"/>
<keyword evidence="3" id="KW-1185">Reference proteome</keyword>
<evidence type="ECO:0000256" key="1">
    <source>
        <dbReference type="SAM" id="MobiDB-lite"/>
    </source>
</evidence>
<comment type="caution">
    <text evidence="2">The sequence shown here is derived from an EMBL/GenBank/DDBJ whole genome shotgun (WGS) entry which is preliminary data.</text>
</comment>
<reference evidence="2 3" key="1">
    <citation type="submission" date="2021-06" db="EMBL/GenBank/DDBJ databases">
        <title>Caerostris darwini draft genome.</title>
        <authorList>
            <person name="Kono N."/>
            <person name="Arakawa K."/>
        </authorList>
    </citation>
    <scope>NUCLEOTIDE SEQUENCE [LARGE SCALE GENOMIC DNA]</scope>
</reference>
<dbReference type="EMBL" id="BPLQ01012679">
    <property type="protein sequence ID" value="GIY67027.1"/>
    <property type="molecule type" value="Genomic_DNA"/>
</dbReference>
<sequence length="92" mass="10019">MAPQDTSTHTLNRYAKMQPAGDVGSVTSEPHLLVSRSRNIKPMGLPEGKIPTLSPPTSGKIQEKCAKWQRGKAGKSYILPFHLGLPTVKEQP</sequence>
<proteinExistence type="predicted"/>
<name>A0AAV4V9R6_9ARAC</name>
<feature type="compositionally biased region" description="Polar residues" evidence="1">
    <location>
        <begin position="1"/>
        <end position="11"/>
    </location>
</feature>
<protein>
    <submittedName>
        <fullName evidence="2">Uncharacterized protein</fullName>
    </submittedName>
</protein>
<evidence type="ECO:0000313" key="2">
    <source>
        <dbReference type="EMBL" id="GIY67027.1"/>
    </source>
</evidence>
<accession>A0AAV4V9R6</accession>
<gene>
    <name evidence="2" type="ORF">CDAR_521161</name>
</gene>